<feature type="transmembrane region" description="Helical" evidence="1">
    <location>
        <begin position="6"/>
        <end position="22"/>
    </location>
</feature>
<keyword evidence="1" id="KW-1133">Transmembrane helix</keyword>
<keyword evidence="3" id="KW-1185">Reference proteome</keyword>
<gene>
    <name evidence="2" type="ORF">KP77_04690</name>
</gene>
<organism evidence="2 3">
    <name type="scientific">Jeotgalibacillus alimentarius</name>
    <dbReference type="NCBI Taxonomy" id="135826"/>
    <lineage>
        <taxon>Bacteria</taxon>
        <taxon>Bacillati</taxon>
        <taxon>Bacillota</taxon>
        <taxon>Bacilli</taxon>
        <taxon>Bacillales</taxon>
        <taxon>Caryophanaceae</taxon>
        <taxon>Jeotgalibacillus</taxon>
    </lineage>
</organism>
<keyword evidence="1" id="KW-0812">Transmembrane</keyword>
<reference evidence="2 3" key="1">
    <citation type="submission" date="2015-01" db="EMBL/GenBank/DDBJ databases">
        <title>Genome sequence of Jeotgalibacillus alimentarius.</title>
        <authorList>
            <person name="Goh K.M."/>
            <person name="Chan K.-G."/>
            <person name="Yaakop A.S."/>
            <person name="Ee R."/>
            <person name="Gan H.M."/>
            <person name="Chan C.S."/>
        </authorList>
    </citation>
    <scope>NUCLEOTIDE SEQUENCE [LARGE SCALE GENOMIC DNA]</scope>
    <source>
        <strain evidence="2 3">YKJ-13</strain>
    </source>
</reference>
<evidence type="ECO:0000313" key="3">
    <source>
        <dbReference type="Proteomes" id="UP000031950"/>
    </source>
</evidence>
<dbReference type="Proteomes" id="UP000031950">
    <property type="component" value="Unassembled WGS sequence"/>
</dbReference>
<dbReference type="EMBL" id="JXRQ01000008">
    <property type="protein sequence ID" value="KIL53493.1"/>
    <property type="molecule type" value="Genomic_DNA"/>
</dbReference>
<protein>
    <submittedName>
        <fullName evidence="2">Uncharacterized protein</fullName>
    </submittedName>
</protein>
<feature type="transmembrane region" description="Helical" evidence="1">
    <location>
        <begin position="34"/>
        <end position="56"/>
    </location>
</feature>
<evidence type="ECO:0000313" key="2">
    <source>
        <dbReference type="EMBL" id="KIL53493.1"/>
    </source>
</evidence>
<keyword evidence="1" id="KW-0472">Membrane</keyword>
<proteinExistence type="predicted"/>
<accession>A0A0C2WBU0</accession>
<name>A0A0C2WBU0_9BACL</name>
<sequence>MGYNLLTVVAILVAVYGVIRLYKDSKQSNGEKSFVKRIGLTLVVSYVFVSMIIFLLI</sequence>
<evidence type="ECO:0000256" key="1">
    <source>
        <dbReference type="SAM" id="Phobius"/>
    </source>
</evidence>
<dbReference type="PATRIC" id="fig|135826.4.peg.469"/>
<comment type="caution">
    <text evidence="2">The sequence shown here is derived from an EMBL/GenBank/DDBJ whole genome shotgun (WGS) entry which is preliminary data.</text>
</comment>
<dbReference type="RefSeq" id="WP_160289492.1">
    <property type="nucleotide sequence ID" value="NZ_JXRQ01000008.1"/>
</dbReference>
<dbReference type="AlphaFoldDB" id="A0A0C2WBU0"/>